<sequence>MVKQIAILQANKTENELEIFIHDRLKREGYCFVPNKRFSAARILKQPIYTRQFEVGKNIYDTKWKCDFILYHPEQSGGSVDEKISLSCAKHKKQGIDDTN</sequence>
<dbReference type="AlphaFoldDB" id="A0AAI8A9Y1"/>
<dbReference type="REBASE" id="46504">
    <property type="entry name" value="M.Rrh37ORF4770P"/>
</dbReference>
<protein>
    <recommendedName>
        <fullName evidence="1">PD-(D/E)XK nuclease domain-containing protein</fullName>
    </recommendedName>
</protein>
<dbReference type="Pfam" id="PF20472">
    <property type="entry name" value="PDDEXK_11"/>
    <property type="match status" value="1"/>
</dbReference>
<evidence type="ECO:0000313" key="3">
    <source>
        <dbReference type="Proteomes" id="UP000008006"/>
    </source>
</evidence>
<organism evidence="2 3">
    <name type="scientific">Rickettsia rhipicephali (strain 3-7-female6-CWPP)</name>
    <dbReference type="NCBI Taxonomy" id="1105113"/>
    <lineage>
        <taxon>Bacteria</taxon>
        <taxon>Pseudomonadati</taxon>
        <taxon>Pseudomonadota</taxon>
        <taxon>Alphaproteobacteria</taxon>
        <taxon>Rickettsiales</taxon>
        <taxon>Rickettsiaceae</taxon>
        <taxon>Rickettsieae</taxon>
        <taxon>Rickettsia</taxon>
        <taxon>spotted fever group</taxon>
    </lineage>
</organism>
<gene>
    <name evidence="2" type="ordered locus">MCC_04780</name>
</gene>
<dbReference type="Proteomes" id="UP000008006">
    <property type="component" value="Chromosome"/>
</dbReference>
<keyword evidence="3" id="KW-1185">Reference proteome</keyword>
<name>A0AAI8A9Y1_RICR3</name>
<reference evidence="3" key="1">
    <citation type="submission" date="2012-02" db="EMBL/GenBank/DDBJ databases">
        <title>Complete genome sequence of Rickettsia rhipicephali strain 3-7-female6-CWPP.</title>
        <authorList>
            <person name="Johnson S.L."/>
            <person name="Munk A.C."/>
            <person name="Han S."/>
            <person name="Bruce D.C."/>
            <person name="Dasch G.A."/>
        </authorList>
    </citation>
    <scope>NUCLEOTIDE SEQUENCE [LARGE SCALE GENOMIC DNA]</scope>
    <source>
        <strain evidence="3">3-7-female6-CWPP</strain>
    </source>
</reference>
<dbReference type="RefSeq" id="WP_014408715.1">
    <property type="nucleotide sequence ID" value="NC_017042.1"/>
</dbReference>
<dbReference type="EMBL" id="CP003342">
    <property type="protein sequence ID" value="AFC72499.1"/>
    <property type="molecule type" value="Genomic_DNA"/>
</dbReference>
<feature type="domain" description="PD-(D/E)XK nuclease" evidence="1">
    <location>
        <begin position="9"/>
        <end position="83"/>
    </location>
</feature>
<dbReference type="KEGG" id="rre:MCC_04780"/>
<accession>A0AAI8A9Y1</accession>
<proteinExistence type="predicted"/>
<evidence type="ECO:0000313" key="2">
    <source>
        <dbReference type="EMBL" id="AFC72499.1"/>
    </source>
</evidence>
<evidence type="ECO:0000259" key="1">
    <source>
        <dbReference type="Pfam" id="PF20472"/>
    </source>
</evidence>
<dbReference type="InterPro" id="IPR046821">
    <property type="entry name" value="PDDEXK_11"/>
</dbReference>